<name>A0ABR6DIE2_9HYPH</name>
<proteinExistence type="predicted"/>
<organism evidence="1 2">
    <name type="scientific">Methylobacterium fujisawaense</name>
    <dbReference type="NCBI Taxonomy" id="107400"/>
    <lineage>
        <taxon>Bacteria</taxon>
        <taxon>Pseudomonadati</taxon>
        <taxon>Pseudomonadota</taxon>
        <taxon>Alphaproteobacteria</taxon>
        <taxon>Hyphomicrobiales</taxon>
        <taxon>Methylobacteriaceae</taxon>
        <taxon>Methylobacterium</taxon>
    </lineage>
</organism>
<protein>
    <recommendedName>
        <fullName evidence="3">DNA-binding protein</fullName>
    </recommendedName>
</protein>
<accession>A0ABR6DIE2</accession>
<evidence type="ECO:0008006" key="3">
    <source>
        <dbReference type="Google" id="ProtNLM"/>
    </source>
</evidence>
<evidence type="ECO:0000313" key="1">
    <source>
        <dbReference type="EMBL" id="MBA9065648.1"/>
    </source>
</evidence>
<dbReference type="EMBL" id="JACJIM010000009">
    <property type="protein sequence ID" value="MBA9065648.1"/>
    <property type="molecule type" value="Genomic_DNA"/>
</dbReference>
<sequence length="65" mass="6894">METKSLTCAELGAALGITAAGAKRLAIRHGWHKVQGNDGKARVAVPIERLEVERPVSSDDTSAPR</sequence>
<dbReference type="Proteomes" id="UP000565455">
    <property type="component" value="Unassembled WGS sequence"/>
</dbReference>
<dbReference type="RefSeq" id="WP_182593067.1">
    <property type="nucleotide sequence ID" value="NZ_JACJIM010000009.1"/>
</dbReference>
<evidence type="ECO:0000313" key="2">
    <source>
        <dbReference type="Proteomes" id="UP000565455"/>
    </source>
</evidence>
<gene>
    <name evidence="1" type="ORF">GGQ91_005070</name>
</gene>
<dbReference type="GeneID" id="96606672"/>
<comment type="caution">
    <text evidence="1">The sequence shown here is derived from an EMBL/GenBank/DDBJ whole genome shotgun (WGS) entry which is preliminary data.</text>
</comment>
<reference evidence="1 2" key="1">
    <citation type="submission" date="2020-08" db="EMBL/GenBank/DDBJ databases">
        <title>Genomic Encyclopedia of Type Strains, Phase IV (KMG-IV): sequencing the most valuable type-strain genomes for metagenomic binning, comparative biology and taxonomic classification.</title>
        <authorList>
            <person name="Goeker M."/>
        </authorList>
    </citation>
    <scope>NUCLEOTIDE SEQUENCE [LARGE SCALE GENOMIC DNA]</scope>
    <source>
        <strain evidence="1 2">DSM 5686</strain>
    </source>
</reference>
<keyword evidence="2" id="KW-1185">Reference proteome</keyword>